<evidence type="ECO:0000256" key="13">
    <source>
        <dbReference type="ARBA" id="ARBA00033470"/>
    </source>
</evidence>
<dbReference type="PRINTS" id="PR01736">
    <property type="entry name" value="PHPHTRNFRASE"/>
</dbReference>
<sequence>MVRKLIVWFEEVGKENIPLVGGKGANLGEMTRAGFPIPYGFIVTSQAYYNFLDETGLRPKIATYLTELDHKDTASLSRVSDKIQELIIESSVPESLSDHIATYYEQLYEHEARTQGVVSLAYRIKAAYKPALVAIRSSATAEDLPDASFAGQQETYLNVQGESHVVRQIKACWASLFTQRAIFYRSEKKFDHFKVGLAAVVQRMVQSDTSGIMFTVDPVTNNKKMLVIEAIFGLGEYIVQGKVTPDQYLVTKDNLEIHEKRIGTQEVRFVKRGTKNVEYKLTKREGSQQKITDKQIVEVARVGKQIERHYYFPQDIEWAYEKGKLFITQSRPITTLHGKQGTQQEDITVSHHVIAKGDPASPGIASGPVVKLRSPKEIGTIRDKDVLVAQQTNPDYVPAMKKASAIITERGGRTSHAAIVSRELGIPCVVGVDNAMSLLKEHELVTVNGSSGEVLRGVVERKEEKKDGRIFNTKTKIYLNLGEPELAKKVSAIPADGVGLLRAEFMIANLGEHPAVLLKRGRGSIFTKHMVQGIAEIAKAFYPRPVVYRTTDFKTNEYRFLNGGREVEPHEENPLIGYRGAYRYTREPEVFALEVEALKKVRESGLDNVHVMVPFVRTPQHLAQTKHMIEEHGLKFGKDFKFWMMVELPVNVLLLDSFLDVGVDGISIGSNDLTMLMLGIDRDNEMLAHLYDERNEAVLWALKKTIQTCASRGVTASICGQSVSDYPEMLEFVVRAGITSVSVSPDAFTRVNQQVHALELHGSHR</sequence>
<comment type="caution">
    <text evidence="19">The sequence shown here is derived from an EMBL/GenBank/DDBJ whole genome shotgun (WGS) entry which is preliminary data.</text>
</comment>
<dbReference type="Gene3D" id="3.30.1490.20">
    <property type="entry name" value="ATP-grasp fold, A domain"/>
    <property type="match status" value="1"/>
</dbReference>
<dbReference type="NCBIfam" id="TIGR01418">
    <property type="entry name" value="PEP_synth"/>
    <property type="match status" value="1"/>
</dbReference>
<dbReference type="SUPFAM" id="SSF56059">
    <property type="entry name" value="Glutathione synthetase ATP-binding domain-like"/>
    <property type="match status" value="1"/>
</dbReference>
<dbReference type="Pfam" id="PF02896">
    <property type="entry name" value="PEP-utilizers_C"/>
    <property type="match status" value="1"/>
</dbReference>
<evidence type="ECO:0000256" key="10">
    <source>
        <dbReference type="ARBA" id="ARBA00022777"/>
    </source>
</evidence>
<dbReference type="InterPro" id="IPR036637">
    <property type="entry name" value="Phosphohistidine_dom_sf"/>
</dbReference>
<dbReference type="FunFam" id="3.30.1490.20:FF:000010">
    <property type="entry name" value="Phosphoenolpyruvate synthase"/>
    <property type="match status" value="1"/>
</dbReference>
<evidence type="ECO:0000256" key="3">
    <source>
        <dbReference type="ARBA" id="ARBA00004742"/>
    </source>
</evidence>
<dbReference type="InterPro" id="IPR015813">
    <property type="entry name" value="Pyrv/PenolPyrv_kinase-like_dom"/>
</dbReference>
<dbReference type="InterPro" id="IPR018274">
    <property type="entry name" value="PEP_util_AS"/>
</dbReference>
<dbReference type="Pfam" id="PF00391">
    <property type="entry name" value="PEP-utilizers"/>
    <property type="match status" value="1"/>
</dbReference>
<evidence type="ECO:0000256" key="7">
    <source>
        <dbReference type="ARBA" id="ARBA00022679"/>
    </source>
</evidence>
<protein>
    <recommendedName>
        <fullName evidence="6 15">Phosphoenolpyruvate synthase</fullName>
        <shortName evidence="15">PEP synthase</shortName>
        <ecNumber evidence="5 15">2.7.9.2</ecNumber>
    </recommendedName>
    <alternativeName>
        <fullName evidence="13 15">Pyruvate, water dikinase</fullName>
    </alternativeName>
</protein>
<dbReference type="PANTHER" id="PTHR43030:SF1">
    <property type="entry name" value="PHOSPHOENOLPYRUVATE SYNTHASE"/>
    <property type="match status" value="1"/>
</dbReference>
<evidence type="ECO:0000256" key="2">
    <source>
        <dbReference type="ARBA" id="ARBA00002988"/>
    </source>
</evidence>
<dbReference type="GO" id="GO:0006094">
    <property type="term" value="P:gluconeogenesis"/>
    <property type="evidence" value="ECO:0007669"/>
    <property type="project" value="UniProtKB-UniPathway"/>
</dbReference>
<keyword evidence="9 15" id="KW-0547">Nucleotide-binding</keyword>
<dbReference type="SUPFAM" id="SSF51621">
    <property type="entry name" value="Phosphoenolpyruvate/pyruvate domain"/>
    <property type="match status" value="1"/>
</dbReference>
<dbReference type="EMBL" id="PFEE01000057">
    <property type="protein sequence ID" value="PJE63559.1"/>
    <property type="molecule type" value="Genomic_DNA"/>
</dbReference>
<dbReference type="InterPro" id="IPR008279">
    <property type="entry name" value="PEP-util_enz_mobile_dom"/>
</dbReference>
<keyword evidence="8 15" id="KW-0479">Metal-binding</keyword>
<evidence type="ECO:0000256" key="15">
    <source>
        <dbReference type="PIRNR" id="PIRNR000854"/>
    </source>
</evidence>
<dbReference type="SUPFAM" id="SSF52009">
    <property type="entry name" value="Phosphohistidine domain"/>
    <property type="match status" value="1"/>
</dbReference>
<comment type="similarity">
    <text evidence="4 15">Belongs to the PEP-utilizing enzyme family.</text>
</comment>
<evidence type="ECO:0000256" key="5">
    <source>
        <dbReference type="ARBA" id="ARBA00011996"/>
    </source>
</evidence>
<dbReference type="Pfam" id="PF01326">
    <property type="entry name" value="PPDK_N"/>
    <property type="match status" value="1"/>
</dbReference>
<dbReference type="EC" id="2.7.9.2" evidence="5 15"/>
<reference evidence="20" key="1">
    <citation type="submission" date="2017-09" db="EMBL/GenBank/DDBJ databases">
        <title>Depth-based differentiation of microbial function through sediment-hosted aquifers and enrichment of novel symbionts in the deep terrestrial subsurface.</title>
        <authorList>
            <person name="Probst A.J."/>
            <person name="Ladd B."/>
            <person name="Jarett J.K."/>
            <person name="Geller-Mcgrath D.E."/>
            <person name="Sieber C.M.K."/>
            <person name="Emerson J.B."/>
            <person name="Anantharaman K."/>
            <person name="Thomas B.C."/>
            <person name="Malmstrom R."/>
            <person name="Stieglmeier M."/>
            <person name="Klingl A."/>
            <person name="Woyke T."/>
            <person name="Ryan C.M."/>
            <person name="Banfield J.F."/>
        </authorList>
    </citation>
    <scope>NUCLEOTIDE SEQUENCE [LARGE SCALE GENOMIC DNA]</scope>
</reference>
<dbReference type="Gene3D" id="3.30.470.20">
    <property type="entry name" value="ATP-grasp fold, B domain"/>
    <property type="match status" value="1"/>
</dbReference>
<evidence type="ECO:0000256" key="9">
    <source>
        <dbReference type="ARBA" id="ARBA00022741"/>
    </source>
</evidence>
<dbReference type="InterPro" id="IPR002192">
    <property type="entry name" value="PPDK_AMP/ATP-bd"/>
</dbReference>
<gene>
    <name evidence="19" type="ORF">COU89_02580</name>
</gene>
<evidence type="ECO:0000259" key="18">
    <source>
        <dbReference type="Pfam" id="PF02896"/>
    </source>
</evidence>
<comment type="catalytic activity">
    <reaction evidence="14 15">
        <text>pyruvate + ATP + H2O = phosphoenolpyruvate + AMP + phosphate + 2 H(+)</text>
        <dbReference type="Rhea" id="RHEA:11364"/>
        <dbReference type="ChEBI" id="CHEBI:15361"/>
        <dbReference type="ChEBI" id="CHEBI:15377"/>
        <dbReference type="ChEBI" id="CHEBI:15378"/>
        <dbReference type="ChEBI" id="CHEBI:30616"/>
        <dbReference type="ChEBI" id="CHEBI:43474"/>
        <dbReference type="ChEBI" id="CHEBI:58702"/>
        <dbReference type="ChEBI" id="CHEBI:456215"/>
        <dbReference type="EC" id="2.7.9.2"/>
    </reaction>
</comment>
<feature type="domain" description="PEP-utilising enzyme C-terminal" evidence="18">
    <location>
        <begin position="473"/>
        <end position="758"/>
    </location>
</feature>
<keyword evidence="11 15" id="KW-0067">ATP-binding</keyword>
<evidence type="ECO:0000313" key="19">
    <source>
        <dbReference type="EMBL" id="PJE63559.1"/>
    </source>
</evidence>
<dbReference type="InterPro" id="IPR013815">
    <property type="entry name" value="ATP_grasp_subdomain_1"/>
</dbReference>
<dbReference type="InterPro" id="IPR040442">
    <property type="entry name" value="Pyrv_kinase-like_dom_sf"/>
</dbReference>
<comment type="function">
    <text evidence="2 15">Catalyzes the phosphorylation of pyruvate to phosphoenolpyruvate.</text>
</comment>
<keyword evidence="12 15" id="KW-0460">Magnesium</keyword>
<dbReference type="AlphaFoldDB" id="A0A2M8KUH5"/>
<dbReference type="GO" id="GO:0046872">
    <property type="term" value="F:metal ion binding"/>
    <property type="evidence" value="ECO:0007669"/>
    <property type="project" value="UniProtKB-KW"/>
</dbReference>
<evidence type="ECO:0000256" key="11">
    <source>
        <dbReference type="ARBA" id="ARBA00022840"/>
    </source>
</evidence>
<dbReference type="Gene3D" id="3.20.20.60">
    <property type="entry name" value="Phosphoenolpyruvate-binding domains"/>
    <property type="match status" value="1"/>
</dbReference>
<evidence type="ECO:0000256" key="14">
    <source>
        <dbReference type="ARBA" id="ARBA00047700"/>
    </source>
</evidence>
<feature type="domain" description="PEP-utilising enzyme mobile" evidence="16">
    <location>
        <begin position="382"/>
        <end position="452"/>
    </location>
</feature>
<proteinExistence type="inferred from homology"/>
<evidence type="ECO:0000256" key="1">
    <source>
        <dbReference type="ARBA" id="ARBA00001946"/>
    </source>
</evidence>
<organism evidence="19 20">
    <name type="scientific">Candidatus Roizmanbacteria bacterium CG10_big_fil_rev_8_21_14_0_10_45_7</name>
    <dbReference type="NCBI Taxonomy" id="1974854"/>
    <lineage>
        <taxon>Bacteria</taxon>
        <taxon>Candidatus Roizmaniibacteriota</taxon>
    </lineage>
</organism>
<accession>A0A2M8KUH5</accession>
<keyword evidence="19" id="KW-0670">Pyruvate</keyword>
<dbReference type="GO" id="GO:0005524">
    <property type="term" value="F:ATP binding"/>
    <property type="evidence" value="ECO:0007669"/>
    <property type="project" value="UniProtKB-KW"/>
</dbReference>
<comment type="pathway">
    <text evidence="3 15">Carbohydrate biosynthesis; gluconeogenesis.</text>
</comment>
<dbReference type="PIRSF" id="PIRSF000854">
    <property type="entry name" value="PEP_synthase"/>
    <property type="match status" value="1"/>
</dbReference>
<dbReference type="UniPathway" id="UPA00138"/>
<evidence type="ECO:0000256" key="6">
    <source>
        <dbReference type="ARBA" id="ARBA00021623"/>
    </source>
</evidence>
<evidence type="ECO:0000256" key="4">
    <source>
        <dbReference type="ARBA" id="ARBA00007837"/>
    </source>
</evidence>
<dbReference type="InterPro" id="IPR006319">
    <property type="entry name" value="PEP_synth"/>
</dbReference>
<evidence type="ECO:0000256" key="12">
    <source>
        <dbReference type="ARBA" id="ARBA00022842"/>
    </source>
</evidence>
<comment type="cofactor">
    <cofactor evidence="1 15">
        <name>Mg(2+)</name>
        <dbReference type="ChEBI" id="CHEBI:18420"/>
    </cofactor>
</comment>
<name>A0A2M8KUH5_9BACT</name>
<keyword evidence="7 15" id="KW-0808">Transferase</keyword>
<dbReference type="PROSITE" id="PS00370">
    <property type="entry name" value="PEP_ENZYMES_PHOS_SITE"/>
    <property type="match status" value="1"/>
</dbReference>
<dbReference type="PANTHER" id="PTHR43030">
    <property type="entry name" value="PHOSPHOENOLPYRUVATE SYNTHASE"/>
    <property type="match status" value="1"/>
</dbReference>
<dbReference type="InterPro" id="IPR000121">
    <property type="entry name" value="PEP_util_C"/>
</dbReference>
<dbReference type="Gene3D" id="3.50.30.10">
    <property type="entry name" value="Phosphohistidine domain"/>
    <property type="match status" value="1"/>
</dbReference>
<dbReference type="Proteomes" id="UP000231569">
    <property type="component" value="Unassembled WGS sequence"/>
</dbReference>
<keyword evidence="10 15" id="KW-0418">Kinase</keyword>
<evidence type="ECO:0000259" key="17">
    <source>
        <dbReference type="Pfam" id="PF01326"/>
    </source>
</evidence>
<feature type="domain" description="Pyruvate phosphate dikinase AMP/ATP-binding" evidence="17">
    <location>
        <begin position="18"/>
        <end position="346"/>
    </location>
</feature>
<dbReference type="NCBIfam" id="NF005057">
    <property type="entry name" value="PRK06464.1"/>
    <property type="match status" value="1"/>
</dbReference>
<dbReference type="GO" id="GO:0008986">
    <property type="term" value="F:pyruvate, water dikinase activity"/>
    <property type="evidence" value="ECO:0007669"/>
    <property type="project" value="UniProtKB-EC"/>
</dbReference>
<evidence type="ECO:0000256" key="8">
    <source>
        <dbReference type="ARBA" id="ARBA00022723"/>
    </source>
</evidence>
<evidence type="ECO:0000259" key="16">
    <source>
        <dbReference type="Pfam" id="PF00391"/>
    </source>
</evidence>
<evidence type="ECO:0000313" key="20">
    <source>
        <dbReference type="Proteomes" id="UP000231569"/>
    </source>
</evidence>